<dbReference type="RefSeq" id="WP_130168090.1">
    <property type="nucleotide sequence ID" value="NZ_SGSQ01000002.1"/>
</dbReference>
<reference evidence="3 4" key="1">
    <citation type="submission" date="2019-02" db="EMBL/GenBank/DDBJ databases">
        <title>The Batch Genome Submission of Acinetobacter spp. strains.</title>
        <authorList>
            <person name="Qin J."/>
            <person name="Hu Y."/>
            <person name="Ye H."/>
            <person name="Wei L."/>
            <person name="Feng Y."/>
            <person name="Zong Z."/>
        </authorList>
    </citation>
    <scope>NUCLEOTIDE SEQUENCE [LARGE SCALE GENOMIC DNA]</scope>
    <source>
        <strain evidence="3 4">WCHAW060049</strain>
    </source>
</reference>
<evidence type="ECO:0000313" key="4">
    <source>
        <dbReference type="Proteomes" id="UP000293863"/>
    </source>
</evidence>
<dbReference type="EMBL" id="SGSQ01000002">
    <property type="protein sequence ID" value="RZG49152.1"/>
    <property type="molecule type" value="Genomic_DNA"/>
</dbReference>
<dbReference type="AlphaFoldDB" id="A0A4Q7AK37"/>
<gene>
    <name evidence="3" type="ORF">EXU28_02115</name>
</gene>
<feature type="transmembrane region" description="Helical" evidence="1">
    <location>
        <begin position="274"/>
        <end position="292"/>
    </location>
</feature>
<accession>A0A4Q7AK37</accession>
<comment type="caution">
    <text evidence="3">The sequence shown here is derived from an EMBL/GenBank/DDBJ whole genome shotgun (WGS) entry which is preliminary data.</text>
</comment>
<dbReference type="PANTHER" id="PTHR30373">
    <property type="entry name" value="UPF0603 PROTEIN YGCG"/>
    <property type="match status" value="1"/>
</dbReference>
<evidence type="ECO:0000313" key="3">
    <source>
        <dbReference type="EMBL" id="RZG49152.1"/>
    </source>
</evidence>
<keyword evidence="4" id="KW-1185">Reference proteome</keyword>
<dbReference type="InterPro" id="IPR007621">
    <property type="entry name" value="TPM_dom"/>
</dbReference>
<proteinExistence type="predicted"/>
<evidence type="ECO:0000256" key="1">
    <source>
        <dbReference type="SAM" id="Phobius"/>
    </source>
</evidence>
<name>A0A4Q7AK37_9GAMM</name>
<evidence type="ECO:0000259" key="2">
    <source>
        <dbReference type="Pfam" id="PF04536"/>
    </source>
</evidence>
<protein>
    <submittedName>
        <fullName evidence="3">TPM domain-containing protein</fullName>
    </submittedName>
</protein>
<dbReference type="PANTHER" id="PTHR30373:SF2">
    <property type="entry name" value="UPF0603 PROTEIN YGCG"/>
    <property type="match status" value="1"/>
</dbReference>
<keyword evidence="1" id="KW-0472">Membrane</keyword>
<dbReference type="Proteomes" id="UP000293863">
    <property type="component" value="Unassembled WGS sequence"/>
</dbReference>
<feature type="transmembrane region" description="Helical" evidence="1">
    <location>
        <begin position="304"/>
        <end position="330"/>
    </location>
</feature>
<feature type="domain" description="TPM" evidence="2">
    <location>
        <begin position="117"/>
        <end position="240"/>
    </location>
</feature>
<keyword evidence="1" id="KW-1133">Transmembrane helix</keyword>
<dbReference type="Pfam" id="PF04536">
    <property type="entry name" value="TPM_phosphatase"/>
    <property type="match status" value="1"/>
</dbReference>
<dbReference type="Gene3D" id="3.10.310.50">
    <property type="match status" value="1"/>
</dbReference>
<keyword evidence="1" id="KW-0812">Transmembrane</keyword>
<organism evidence="3 4">
    <name type="scientific">Acinetobacter wuhouensis</name>
    <dbReference type="NCBI Taxonomy" id="1879050"/>
    <lineage>
        <taxon>Bacteria</taxon>
        <taxon>Pseudomonadati</taxon>
        <taxon>Pseudomonadota</taxon>
        <taxon>Gammaproteobacteria</taxon>
        <taxon>Moraxellales</taxon>
        <taxon>Moraxellaceae</taxon>
        <taxon>Acinetobacter</taxon>
    </lineage>
</organism>
<sequence length="376" mass="39242">MIEWLQASRIKKISIGIFILFGLMLSVQSTVWAETATATDEQEAQEAVVLGKIVPNANVPNVIGTNASAINGQQATNTATKTQSQAPTDATQNSIAVANDMAEGQLSRDIPSLNQPVIDQANVLTAAEKQNLEQQIQDIYRQGKAQIGVIIVPTTGNEGIFDFTMRVAEQWKLGSAKQDNGLLIAVAVNDHKLHIATGYGLEGVLPDIMVNRIIRNQIAPAFKQNQFGQGIQAGVDEIERILDMDPETAAKAADELKDRQDQAIKAQEAKDRTLTTTMIILIIGVFASFIVGNRLSASVAGVTAAAAGMIYGSGIVMSLVLGFGVFFLLITSIAQLLFQMFASGGGRGGGGGGFGGGGGYSGGGGGFGGGGASGSW</sequence>